<dbReference type="PANTHER" id="PTHR45436">
    <property type="entry name" value="SENSOR HISTIDINE KINASE YKOH"/>
    <property type="match status" value="1"/>
</dbReference>
<organism evidence="12 13">
    <name type="scientific">Paracoccus aurantiacus</name>
    <dbReference type="NCBI Taxonomy" id="2599412"/>
    <lineage>
        <taxon>Bacteria</taxon>
        <taxon>Pseudomonadati</taxon>
        <taxon>Pseudomonadota</taxon>
        <taxon>Alphaproteobacteria</taxon>
        <taxon>Rhodobacterales</taxon>
        <taxon>Paracoccaceae</taxon>
        <taxon>Paracoccus</taxon>
    </lineage>
</organism>
<evidence type="ECO:0000256" key="10">
    <source>
        <dbReference type="SAM" id="Phobius"/>
    </source>
</evidence>
<evidence type="ECO:0000256" key="2">
    <source>
        <dbReference type="ARBA" id="ARBA00004370"/>
    </source>
</evidence>
<accession>A0A5C6SAB9</accession>
<dbReference type="SUPFAM" id="SSF55874">
    <property type="entry name" value="ATPase domain of HSP90 chaperone/DNA topoisomerase II/histidine kinase"/>
    <property type="match status" value="1"/>
</dbReference>
<dbReference type="PROSITE" id="PS50109">
    <property type="entry name" value="HIS_KIN"/>
    <property type="match status" value="1"/>
</dbReference>
<dbReference type="InterPro" id="IPR036890">
    <property type="entry name" value="HATPase_C_sf"/>
</dbReference>
<dbReference type="InterPro" id="IPR004358">
    <property type="entry name" value="Sig_transdc_His_kin-like_C"/>
</dbReference>
<dbReference type="PANTHER" id="PTHR45436:SF5">
    <property type="entry name" value="SENSOR HISTIDINE KINASE TRCS"/>
    <property type="match status" value="1"/>
</dbReference>
<evidence type="ECO:0000256" key="6">
    <source>
        <dbReference type="ARBA" id="ARBA00022692"/>
    </source>
</evidence>
<keyword evidence="13" id="KW-1185">Reference proteome</keyword>
<dbReference type="InterPro" id="IPR005467">
    <property type="entry name" value="His_kinase_dom"/>
</dbReference>
<evidence type="ECO:0000256" key="9">
    <source>
        <dbReference type="ARBA" id="ARBA00023136"/>
    </source>
</evidence>
<evidence type="ECO:0000313" key="13">
    <source>
        <dbReference type="Proteomes" id="UP000321562"/>
    </source>
</evidence>
<gene>
    <name evidence="12" type="ORF">FQV27_04105</name>
</gene>
<dbReference type="GO" id="GO:0005886">
    <property type="term" value="C:plasma membrane"/>
    <property type="evidence" value="ECO:0007669"/>
    <property type="project" value="TreeGrafter"/>
</dbReference>
<keyword evidence="4" id="KW-0597">Phosphoprotein</keyword>
<dbReference type="Pfam" id="PF02518">
    <property type="entry name" value="HATPase_c"/>
    <property type="match status" value="1"/>
</dbReference>
<evidence type="ECO:0000313" key="12">
    <source>
        <dbReference type="EMBL" id="TXB71350.1"/>
    </source>
</evidence>
<sequence length="418" mass="43742">MAAALIAAYLVIGNVLERFVTARFDAETAAISDAIMAGTEADIQGLAQIVTAPDDPRFAAPLSGWYWQIAADGETFAKSASLYQSELDTGSAPAAGRAITGPDGAALRLLERAYTVPGSDEALSVAVTAPQSEIDAALSVVRRPLALTLGALGLGLGLAVLVQVTLGLSALKRMGRDLRAIREGRSDALPPPKASELRPVTDEINALISQNRSQLTRTREQIGNLAHSLKTPLMALQGEMASNDPGQAMIERMDRQIAWHLKHARSAGAARVLGQRTPLGPVVDDIALVLRHALEDRDITLRTAIPAGFALPLEQQDAQEMLGNLMENAAKWASGTIAVRAAEADGRLLITVADDGPGMAEADHARALSRGMRLDERGPGAGLGLAIVADLAALNGGSLQLANDQELGGLAAKISLPR</sequence>
<proteinExistence type="predicted"/>
<dbReference type="AlphaFoldDB" id="A0A5C6SAB9"/>
<protein>
    <recommendedName>
        <fullName evidence="3">histidine kinase</fullName>
        <ecNumber evidence="3">2.7.13.3</ecNumber>
    </recommendedName>
</protein>
<evidence type="ECO:0000256" key="7">
    <source>
        <dbReference type="ARBA" id="ARBA00022777"/>
    </source>
</evidence>
<dbReference type="InterPro" id="IPR050428">
    <property type="entry name" value="TCS_sensor_his_kinase"/>
</dbReference>
<feature type="domain" description="Histidine kinase" evidence="11">
    <location>
        <begin position="224"/>
        <end position="418"/>
    </location>
</feature>
<feature type="transmembrane region" description="Helical" evidence="10">
    <location>
        <begin position="145"/>
        <end position="171"/>
    </location>
</feature>
<evidence type="ECO:0000256" key="4">
    <source>
        <dbReference type="ARBA" id="ARBA00022553"/>
    </source>
</evidence>
<evidence type="ECO:0000259" key="11">
    <source>
        <dbReference type="PROSITE" id="PS50109"/>
    </source>
</evidence>
<keyword evidence="7 12" id="KW-0418">Kinase</keyword>
<comment type="catalytic activity">
    <reaction evidence="1">
        <text>ATP + protein L-histidine = ADP + protein N-phospho-L-histidine.</text>
        <dbReference type="EC" id="2.7.13.3"/>
    </reaction>
</comment>
<dbReference type="EC" id="2.7.13.3" evidence="3"/>
<dbReference type="GO" id="GO:0000160">
    <property type="term" value="P:phosphorelay signal transduction system"/>
    <property type="evidence" value="ECO:0007669"/>
    <property type="project" value="TreeGrafter"/>
</dbReference>
<dbReference type="OrthoDB" id="9815202at2"/>
<dbReference type="GO" id="GO:0004673">
    <property type="term" value="F:protein histidine kinase activity"/>
    <property type="evidence" value="ECO:0007669"/>
    <property type="project" value="UniProtKB-EC"/>
</dbReference>
<dbReference type="Gene3D" id="3.30.565.10">
    <property type="entry name" value="Histidine kinase-like ATPase, C-terminal domain"/>
    <property type="match status" value="1"/>
</dbReference>
<keyword evidence="8 10" id="KW-1133">Transmembrane helix</keyword>
<reference evidence="12 13" key="1">
    <citation type="submission" date="2019-08" db="EMBL/GenBank/DDBJ databases">
        <authorList>
            <person name="Ye J."/>
        </authorList>
    </citation>
    <scope>NUCLEOTIDE SEQUENCE [LARGE SCALE GENOMIC DNA]</scope>
    <source>
        <strain evidence="12 13">TK008</strain>
    </source>
</reference>
<name>A0A5C6SAB9_9RHOB</name>
<dbReference type="InterPro" id="IPR003594">
    <property type="entry name" value="HATPase_dom"/>
</dbReference>
<keyword evidence="6 10" id="KW-0812">Transmembrane</keyword>
<comment type="caution">
    <text evidence="12">The sequence shown here is derived from an EMBL/GenBank/DDBJ whole genome shotgun (WGS) entry which is preliminary data.</text>
</comment>
<keyword evidence="9 10" id="KW-0472">Membrane</keyword>
<dbReference type="EMBL" id="VOPL01000001">
    <property type="protein sequence ID" value="TXB71350.1"/>
    <property type="molecule type" value="Genomic_DNA"/>
</dbReference>
<evidence type="ECO:0000256" key="8">
    <source>
        <dbReference type="ARBA" id="ARBA00022989"/>
    </source>
</evidence>
<evidence type="ECO:0000256" key="5">
    <source>
        <dbReference type="ARBA" id="ARBA00022679"/>
    </source>
</evidence>
<dbReference type="PRINTS" id="PR00344">
    <property type="entry name" value="BCTRLSENSOR"/>
</dbReference>
<dbReference type="Proteomes" id="UP000321562">
    <property type="component" value="Unassembled WGS sequence"/>
</dbReference>
<evidence type="ECO:0000256" key="1">
    <source>
        <dbReference type="ARBA" id="ARBA00000085"/>
    </source>
</evidence>
<dbReference type="SMART" id="SM00387">
    <property type="entry name" value="HATPase_c"/>
    <property type="match status" value="1"/>
</dbReference>
<comment type="subcellular location">
    <subcellularLocation>
        <location evidence="2">Membrane</location>
    </subcellularLocation>
</comment>
<evidence type="ECO:0000256" key="3">
    <source>
        <dbReference type="ARBA" id="ARBA00012438"/>
    </source>
</evidence>
<keyword evidence="5" id="KW-0808">Transferase</keyword>